<dbReference type="GO" id="GO:0008097">
    <property type="term" value="F:5S rRNA binding"/>
    <property type="evidence" value="ECO:0007669"/>
    <property type="project" value="TreeGrafter"/>
</dbReference>
<keyword evidence="6" id="KW-0539">Nucleus</keyword>
<organism evidence="8 9">
    <name type="scientific">Dimargaris verticillata</name>
    <dbReference type="NCBI Taxonomy" id="2761393"/>
    <lineage>
        <taxon>Eukaryota</taxon>
        <taxon>Fungi</taxon>
        <taxon>Fungi incertae sedis</taxon>
        <taxon>Zoopagomycota</taxon>
        <taxon>Kickxellomycotina</taxon>
        <taxon>Dimargaritomycetes</taxon>
        <taxon>Dimargaritales</taxon>
        <taxon>Dimargaritaceae</taxon>
        <taxon>Dimargaris</taxon>
    </lineage>
</organism>
<dbReference type="GO" id="GO:0005654">
    <property type="term" value="C:nucleoplasm"/>
    <property type="evidence" value="ECO:0007669"/>
    <property type="project" value="UniProtKB-SubCell"/>
</dbReference>
<evidence type="ECO:0000313" key="8">
    <source>
        <dbReference type="EMBL" id="KAJ1984920.1"/>
    </source>
</evidence>
<evidence type="ECO:0000256" key="3">
    <source>
        <dbReference type="ARBA" id="ARBA00008838"/>
    </source>
</evidence>
<comment type="caution">
    <text evidence="8">The sequence shown here is derived from an EMBL/GenBank/DDBJ whole genome shotgun (WGS) entry which is preliminary data.</text>
</comment>
<dbReference type="OrthoDB" id="5072at2759"/>
<evidence type="ECO:0000256" key="2">
    <source>
        <dbReference type="ARBA" id="ARBA00004642"/>
    </source>
</evidence>
<gene>
    <name evidence="8" type="ORF">H4R34_000371</name>
</gene>
<comment type="similarity">
    <text evidence="3">Belongs to the NOP53 family.</text>
</comment>
<feature type="coiled-coil region" evidence="7">
    <location>
        <begin position="225"/>
        <end position="280"/>
    </location>
</feature>
<evidence type="ECO:0000256" key="1">
    <source>
        <dbReference type="ARBA" id="ARBA00004604"/>
    </source>
</evidence>
<sequence length="362" mass="41237">MKKYLDGQPLKIDEILNERSRIRAVTSRVRHDVALMDLPMTTAWQPTPKRSSVDAKKVGRIAKRLASHSKASHATPAPKAEPLIFDMWGETSAEPATGASPTNFIPEVVTKPVKKPETFGMSVDAPAVVPVHPGASYRPRAKDYADLVEQIATAKEAKARLDQLTLPRLLVENKHRLVLDATDLPEDQGNDDDEGNTGVEMTPAATAMAAYKEELRLAARPKTRNERRELALERVKKRVEDIKARRQASLGTETPVERVAAEVNQRAELVEARLRTKRERNRLRRLAPLPRMRGFDVPQAQPVVRPRRELADPARRLRPQVNLLKDRYLSYLQRNVVEPRRRVSRRRPKLKMFETFSHRHFE</sequence>
<evidence type="ECO:0000256" key="4">
    <source>
        <dbReference type="ARBA" id="ARBA00018339"/>
    </source>
</evidence>
<dbReference type="Pfam" id="PF07767">
    <property type="entry name" value="Nop53"/>
    <property type="match status" value="1"/>
</dbReference>
<dbReference type="AlphaFoldDB" id="A0A9W8EBY5"/>
<evidence type="ECO:0000256" key="5">
    <source>
        <dbReference type="ARBA" id="ARBA00022517"/>
    </source>
</evidence>
<protein>
    <recommendedName>
        <fullName evidence="4">Ribosome biogenesis protein NOP53</fullName>
    </recommendedName>
</protein>
<proteinExistence type="inferred from homology"/>
<dbReference type="Proteomes" id="UP001151582">
    <property type="component" value="Unassembled WGS sequence"/>
</dbReference>
<dbReference type="PANTHER" id="PTHR14211:SF7">
    <property type="entry name" value="RIBOSOME BIOGENESIS PROTEIN NOP53"/>
    <property type="match status" value="1"/>
</dbReference>
<evidence type="ECO:0000256" key="6">
    <source>
        <dbReference type="ARBA" id="ARBA00023242"/>
    </source>
</evidence>
<dbReference type="GO" id="GO:0005730">
    <property type="term" value="C:nucleolus"/>
    <property type="evidence" value="ECO:0007669"/>
    <property type="project" value="UniProtKB-SubCell"/>
</dbReference>
<comment type="subcellular location">
    <subcellularLocation>
        <location evidence="1">Nucleus</location>
        <location evidence="1">Nucleolus</location>
    </subcellularLocation>
    <subcellularLocation>
        <location evidence="2">Nucleus</location>
        <location evidence="2">Nucleoplasm</location>
    </subcellularLocation>
</comment>
<reference evidence="8" key="1">
    <citation type="submission" date="2022-07" db="EMBL/GenBank/DDBJ databases">
        <title>Phylogenomic reconstructions and comparative analyses of Kickxellomycotina fungi.</title>
        <authorList>
            <person name="Reynolds N.K."/>
            <person name="Stajich J.E."/>
            <person name="Barry K."/>
            <person name="Grigoriev I.V."/>
            <person name="Crous P."/>
            <person name="Smith M.E."/>
        </authorList>
    </citation>
    <scope>NUCLEOTIDE SEQUENCE</scope>
    <source>
        <strain evidence="8">RSA 567</strain>
    </source>
</reference>
<accession>A0A9W8EBY5</accession>
<keyword evidence="9" id="KW-1185">Reference proteome</keyword>
<dbReference type="PANTHER" id="PTHR14211">
    <property type="entry name" value="GLIOMA SUPPRESSOR CANDIDATE REGION GENE 2"/>
    <property type="match status" value="1"/>
</dbReference>
<evidence type="ECO:0000313" key="9">
    <source>
        <dbReference type="Proteomes" id="UP001151582"/>
    </source>
</evidence>
<dbReference type="EMBL" id="JANBQB010000008">
    <property type="protein sequence ID" value="KAJ1984920.1"/>
    <property type="molecule type" value="Genomic_DNA"/>
</dbReference>
<keyword evidence="7" id="KW-0175">Coiled coil</keyword>
<name>A0A9W8EBY5_9FUNG</name>
<keyword evidence="5" id="KW-0690">Ribosome biogenesis</keyword>
<dbReference type="GO" id="GO:0000027">
    <property type="term" value="P:ribosomal large subunit assembly"/>
    <property type="evidence" value="ECO:0007669"/>
    <property type="project" value="TreeGrafter"/>
</dbReference>
<dbReference type="GO" id="GO:0006364">
    <property type="term" value="P:rRNA processing"/>
    <property type="evidence" value="ECO:0007669"/>
    <property type="project" value="TreeGrafter"/>
</dbReference>
<dbReference type="InterPro" id="IPR011687">
    <property type="entry name" value="Nop53/GLTSCR2"/>
</dbReference>
<evidence type="ECO:0000256" key="7">
    <source>
        <dbReference type="SAM" id="Coils"/>
    </source>
</evidence>
<dbReference type="PIRSF" id="PIRSF017302">
    <property type="entry name" value="Gltscr2"/>
    <property type="match status" value="1"/>
</dbReference>